<dbReference type="EMBL" id="AAQR03131423">
    <property type="status" value="NOT_ANNOTATED_CDS"/>
    <property type="molecule type" value="Genomic_DNA"/>
</dbReference>
<dbReference type="InParanoid" id="H0XZY2"/>
<dbReference type="eggNOG" id="ENOG502RVAM">
    <property type="taxonomic scope" value="Eukaryota"/>
</dbReference>
<keyword evidence="1" id="KW-0175">Coiled coil</keyword>
<evidence type="ECO:0000256" key="2">
    <source>
        <dbReference type="SAM" id="MobiDB-lite"/>
    </source>
</evidence>
<dbReference type="Ensembl" id="ENSOGAT00000024722.1">
    <property type="protein sequence ID" value="ENSOGAP00000021675.1"/>
    <property type="gene ID" value="ENSOGAG00000032387.1"/>
</dbReference>
<evidence type="ECO:0000256" key="1">
    <source>
        <dbReference type="SAM" id="Coils"/>
    </source>
</evidence>
<dbReference type="OMA" id="STWTTKE"/>
<dbReference type="PANTHER" id="PTHR48251:SF1">
    <property type="entry name" value="COILED-COIL DOMAIN-CONTAINING PROTEIN 160"/>
    <property type="match status" value="1"/>
</dbReference>
<reference evidence="3" key="3">
    <citation type="submission" date="2025-09" db="UniProtKB">
        <authorList>
            <consortium name="Ensembl"/>
        </authorList>
    </citation>
    <scope>IDENTIFICATION</scope>
</reference>
<dbReference type="Proteomes" id="UP000005225">
    <property type="component" value="Unassembled WGS sequence"/>
</dbReference>
<proteinExistence type="predicted"/>
<dbReference type="HOGENOM" id="CLU_058746_0_0_1"/>
<feature type="compositionally biased region" description="Polar residues" evidence="2">
    <location>
        <begin position="111"/>
        <end position="124"/>
    </location>
</feature>
<reference evidence="3" key="2">
    <citation type="submission" date="2025-08" db="UniProtKB">
        <authorList>
            <consortium name="Ensembl"/>
        </authorList>
    </citation>
    <scope>IDENTIFICATION</scope>
</reference>
<evidence type="ECO:0000313" key="4">
    <source>
        <dbReference type="Proteomes" id="UP000005225"/>
    </source>
</evidence>
<keyword evidence="4" id="KW-1185">Reference proteome</keyword>
<sequence>VDARRKHWKEHMFTPFFSAQDVLEMASQPESSEQTQTTVEVTKRTEGIYNMSGRNFQEENAFKKKEYISQRNDKEQEPNLRERKMNMAKSQVDTTNSVSCQSSVVDIATEASFNSTEEPSTWNTKKSPSPPPPDKRKKFTEGMSPKVRLNILNEELEELNMKCRKIEEEFESAEKELLNSKKEVPTKPLNFQEKGKDTSKSDWKMQALRNDLSEKSRNVKSLTDELQQAKEVIQKLDQENKDLKDAVRKLKHQTEVGNTLLKEEMKLYYEVEIKKIRGELNAIKNELRAEKSLQARNNRALELLRKHFASVVTTSSAFDPFSGDFF</sequence>
<accession>H0XZY2</accession>
<dbReference type="PANTHER" id="PTHR48251">
    <property type="entry name" value="COILED-COIL DOMAIN-CONTAINING PROTEIN 160"/>
    <property type="match status" value="1"/>
</dbReference>
<dbReference type="FunCoup" id="H0XZY2">
    <property type="interactions" value="1"/>
</dbReference>
<dbReference type="STRING" id="30611.ENSOGAP00000021675"/>
<evidence type="ECO:0000313" key="3">
    <source>
        <dbReference type="Ensembl" id="ENSOGAP00000021675.1"/>
    </source>
</evidence>
<organism evidence="3 4">
    <name type="scientific">Otolemur garnettii</name>
    <name type="common">Small-eared galago</name>
    <name type="synonym">Garnett's greater bushbaby</name>
    <dbReference type="NCBI Taxonomy" id="30611"/>
    <lineage>
        <taxon>Eukaryota</taxon>
        <taxon>Metazoa</taxon>
        <taxon>Chordata</taxon>
        <taxon>Craniata</taxon>
        <taxon>Vertebrata</taxon>
        <taxon>Euteleostomi</taxon>
        <taxon>Mammalia</taxon>
        <taxon>Eutheria</taxon>
        <taxon>Euarchontoglires</taxon>
        <taxon>Primates</taxon>
        <taxon>Strepsirrhini</taxon>
        <taxon>Lorisiformes</taxon>
        <taxon>Galagidae</taxon>
        <taxon>Otolemur</taxon>
    </lineage>
</organism>
<protein>
    <submittedName>
        <fullName evidence="3">Coiled-coil domain containing 160</fullName>
    </submittedName>
</protein>
<feature type="coiled-coil region" evidence="1">
    <location>
        <begin position="149"/>
        <end position="293"/>
    </location>
</feature>
<dbReference type="GeneTree" id="ENSGT00390000013938"/>
<feature type="region of interest" description="Disordered" evidence="2">
    <location>
        <begin position="111"/>
        <end position="143"/>
    </location>
</feature>
<dbReference type="AlphaFoldDB" id="H0XZY2"/>
<name>H0XZY2_OTOGA</name>
<reference evidence="4" key="1">
    <citation type="submission" date="2011-03" db="EMBL/GenBank/DDBJ databases">
        <title>Version 3 of the genome sequence of Otolemur garnettii (Bushbaby).</title>
        <authorList>
            <consortium name="The Broad Institute Genome Sequencing Platform"/>
            <person name="Di Palma F."/>
            <person name="Johnson J."/>
            <person name="Lander E.S."/>
            <person name="Lindblad-Toh K."/>
            <person name="Jaffe D.B."/>
            <person name="Gnerre S."/>
            <person name="MacCallum I."/>
            <person name="Przybylski D."/>
            <person name="Ribeiro F.J."/>
            <person name="Burton J.N."/>
            <person name="Walker B.J."/>
            <person name="Sharpe T."/>
            <person name="Hall G."/>
        </authorList>
    </citation>
    <scope>NUCLEOTIDE SEQUENCE [LARGE SCALE GENOMIC DNA]</scope>
</reference>